<sequence length="135" mass="15671">MTTTCLDAVPPEQTRLKIIVRRHPVDWNDPVPATVERARAIVHENPDQAIYLNPAVTVTCPKPTEDFFREVRKRQAEWCRRASRTIPTRVRRRVSQWVGGGDPFSSKAEQYFHRAFCYTGILFINGQIVHPSQWK</sequence>
<organism evidence="1">
    <name type="scientific">marine sediment metagenome</name>
    <dbReference type="NCBI Taxonomy" id="412755"/>
    <lineage>
        <taxon>unclassified sequences</taxon>
        <taxon>metagenomes</taxon>
        <taxon>ecological metagenomes</taxon>
    </lineage>
</organism>
<name>A0A0F9D1H0_9ZZZZ</name>
<gene>
    <name evidence="1" type="ORF">LCGC14_2333960</name>
</gene>
<dbReference type="EMBL" id="LAZR01033609">
    <property type="protein sequence ID" value="KKL47596.1"/>
    <property type="molecule type" value="Genomic_DNA"/>
</dbReference>
<accession>A0A0F9D1H0</accession>
<comment type="caution">
    <text evidence="1">The sequence shown here is derived from an EMBL/GenBank/DDBJ whole genome shotgun (WGS) entry which is preliminary data.</text>
</comment>
<evidence type="ECO:0000313" key="1">
    <source>
        <dbReference type="EMBL" id="KKL47596.1"/>
    </source>
</evidence>
<dbReference type="AlphaFoldDB" id="A0A0F9D1H0"/>
<reference evidence="1" key="1">
    <citation type="journal article" date="2015" name="Nature">
        <title>Complex archaea that bridge the gap between prokaryotes and eukaryotes.</title>
        <authorList>
            <person name="Spang A."/>
            <person name="Saw J.H."/>
            <person name="Jorgensen S.L."/>
            <person name="Zaremba-Niedzwiedzka K."/>
            <person name="Martijn J."/>
            <person name="Lind A.E."/>
            <person name="van Eijk R."/>
            <person name="Schleper C."/>
            <person name="Guy L."/>
            <person name="Ettema T.J."/>
        </authorList>
    </citation>
    <scope>NUCLEOTIDE SEQUENCE</scope>
</reference>
<protein>
    <submittedName>
        <fullName evidence="1">Uncharacterized protein</fullName>
    </submittedName>
</protein>
<proteinExistence type="predicted"/>